<dbReference type="EMBL" id="CP029145">
    <property type="protein sequence ID" value="AWM32002.1"/>
    <property type="molecule type" value="Genomic_DNA"/>
</dbReference>
<dbReference type="EMBL" id="CP029145">
    <property type="protein sequence ID" value="AWM32182.1"/>
    <property type="molecule type" value="Genomic_DNA"/>
</dbReference>
<keyword evidence="4" id="KW-1185">Reference proteome</keyword>
<reference evidence="2" key="2">
    <citation type="submission" date="2024-08" db="EMBL/GenBank/DDBJ databases">
        <title>Complete genome of Antarctic heterotrophic bacterium Hymenobacter nivis.</title>
        <authorList>
            <person name="Terashima M."/>
        </authorList>
    </citation>
    <scope>NUCLEOTIDE SEQUENCE</scope>
    <source>
        <strain evidence="2 4">NBRC 111535</strain>
    </source>
</reference>
<sequence>MKQRLVVKITTLLHSVPLVRNLARKKFVARFVLGLFKSRNVQFCEVAQHLNDGVKLASNETRIQDFFREADLDYVALAVLLVGLLPGTGKLRLCIDRTEWDFGRCQVNILLVTVGRGDCHWPLCWELLDNRSGNSGTADRTALLDFCLRVLGPDRVGLVVGDREFVGHAWFKYLKDKGILFVMRLPKHHLLTDPQGRRHAVADWGLRPGQCRQLPVCQVDGVWGGAQVTALAGGEYLFLFGTANPAFLGQFYRKRWTIEACFQNLKGRGFALRATHLRCRDKLKKLVGLVSLAYALCVSVGTRLHEKVQPIPQKNNGYKRASFGRHGLNALRQYTRPGRSTDPVFTANMNAVFRWIINQLTHYKATKIVG</sequence>
<evidence type="ECO:0000313" key="4">
    <source>
        <dbReference type="Proteomes" id="UP000245999"/>
    </source>
</evidence>
<name>A0A2Z3GJ75_9BACT</name>
<accession>A0A2Z3GJ75</accession>
<dbReference type="GO" id="GO:0003677">
    <property type="term" value="F:DNA binding"/>
    <property type="evidence" value="ECO:0007669"/>
    <property type="project" value="InterPro"/>
</dbReference>
<evidence type="ECO:0000313" key="2">
    <source>
        <dbReference type="EMBL" id="AWM32002.1"/>
    </source>
</evidence>
<dbReference type="OrthoDB" id="882324at2"/>
<dbReference type="RefSeq" id="WP_109655007.1">
    <property type="nucleotide sequence ID" value="NZ_CP029145.1"/>
</dbReference>
<gene>
    <name evidence="2" type="ORF">DDQ68_03845</name>
    <name evidence="3" type="ORF">DDQ68_04870</name>
</gene>
<proteinExistence type="predicted"/>
<dbReference type="SUPFAM" id="SSF53098">
    <property type="entry name" value="Ribonuclease H-like"/>
    <property type="match status" value="1"/>
</dbReference>
<organism evidence="2 4">
    <name type="scientific">Hymenobacter nivis</name>
    <dbReference type="NCBI Taxonomy" id="1850093"/>
    <lineage>
        <taxon>Bacteria</taxon>
        <taxon>Pseudomonadati</taxon>
        <taxon>Bacteroidota</taxon>
        <taxon>Cytophagia</taxon>
        <taxon>Cytophagales</taxon>
        <taxon>Hymenobacteraceae</taxon>
        <taxon>Hymenobacter</taxon>
    </lineage>
</organism>
<feature type="domain" description="Transposase IS4-like" evidence="1">
    <location>
        <begin position="137"/>
        <end position="296"/>
    </location>
</feature>
<evidence type="ECO:0000259" key="1">
    <source>
        <dbReference type="Pfam" id="PF01609"/>
    </source>
</evidence>
<dbReference type="Proteomes" id="UP000245999">
    <property type="component" value="Chromosome"/>
</dbReference>
<reference evidence="4" key="1">
    <citation type="submission" date="2018-04" db="EMBL/GenBank/DDBJ databases">
        <title>Complete genome of Antarctic heterotrophic bacterium Hymenobacter nivis.</title>
        <authorList>
            <person name="Terashima M."/>
        </authorList>
    </citation>
    <scope>NUCLEOTIDE SEQUENCE [LARGE SCALE GENOMIC DNA]</scope>
    <source>
        <strain evidence="3 4">NBRC 111535</strain>
    </source>
</reference>
<dbReference type="KEGG" id="hnv:DDQ68_03845"/>
<dbReference type="GO" id="GO:0004803">
    <property type="term" value="F:transposase activity"/>
    <property type="evidence" value="ECO:0007669"/>
    <property type="project" value="InterPro"/>
</dbReference>
<dbReference type="GO" id="GO:0006313">
    <property type="term" value="P:DNA transposition"/>
    <property type="evidence" value="ECO:0007669"/>
    <property type="project" value="InterPro"/>
</dbReference>
<dbReference type="Pfam" id="PF01609">
    <property type="entry name" value="DDE_Tnp_1"/>
    <property type="match status" value="1"/>
</dbReference>
<dbReference type="InterPro" id="IPR002559">
    <property type="entry name" value="Transposase_11"/>
</dbReference>
<dbReference type="AlphaFoldDB" id="A0A2Z3GJ75"/>
<dbReference type="InterPro" id="IPR012337">
    <property type="entry name" value="RNaseH-like_sf"/>
</dbReference>
<dbReference type="KEGG" id="hnv:DDQ68_04870"/>
<evidence type="ECO:0000313" key="3">
    <source>
        <dbReference type="EMBL" id="AWM32182.1"/>
    </source>
</evidence>
<protein>
    <submittedName>
        <fullName evidence="2">Transposase</fullName>
    </submittedName>
</protein>